<keyword evidence="1" id="KW-0472">Membrane</keyword>
<gene>
    <name evidence="2" type="ORF">A3A21_02375</name>
</gene>
<accession>A0A1F6BS78</accession>
<proteinExistence type="predicted"/>
<dbReference type="Proteomes" id="UP000176996">
    <property type="component" value="Unassembled WGS sequence"/>
</dbReference>
<dbReference type="STRING" id="1798471.A3A21_02375"/>
<organism evidence="2 3">
    <name type="scientific">Candidatus Jorgensenbacteria bacterium RIFCSPLOWO2_01_FULL_45_25b</name>
    <dbReference type="NCBI Taxonomy" id="1798471"/>
    <lineage>
        <taxon>Bacteria</taxon>
        <taxon>Candidatus Joergenseniibacteriota</taxon>
    </lineage>
</organism>
<dbReference type="EMBL" id="MFKK01000035">
    <property type="protein sequence ID" value="OGG39776.1"/>
    <property type="molecule type" value="Genomic_DNA"/>
</dbReference>
<sequence length="680" mass="74353">MKKSSPVSSTKNKKKTSLRVLKKRTRKLQKEIRLPISREEGIFSPISKEAEPVQVSVVLDSDELDARDDGVILEEISEVGEGENENEETKRVFGSSHALSFWKKTIFFFLGLSFLVAGLSAFVIFFYKQKSGDVRVKIEIPKEVYRGTPFEVEAQIENLSEVSLEDSALTLLTSSDFLILDKNSEQALIHVPLGEIVPGGLQKKKFTLVPLLDVLPDTNSGSAGVSLFEDEDKRVISAELSYGLGRSTGFTAKGEEEVKVKDSALKVEVKQDEQILNGSTFRFQILYKNTSRADLPDLRLGVQYPDSFRFISASIAPDSLYNYWKLGSLRGGSSGVISIQGRIEGADGSEFSFPVTIYGNYLNKDYPIAREGVSAFSVSPSPLALQTTVNGSEQYVATIGDSLKYVIRYTNNSGVPLSDVVIYTRLTGGLFDLSSLQSNSSLDSRGGLRWDKENTPALSLLAPGSLGEVEFTISLKNGFSGSGDKNYQVRVNVEASSPTVPYYLKSDKTSALQEVATKIAGFVSVDAKAFRREEAGISNDGEFPPRVGQAGEYVVTWTLRNHATDIRSAVFRAVLPSYVSWTGIAKSSVDSTPSYNEVEREVLWEIGDVQANTKPLEASFQMSAIPEQSFLGQHLPLLQMTRFTATDAFTGTSLQATDSVLTTELADDSTVGIGEGVVKE</sequence>
<evidence type="ECO:0000256" key="1">
    <source>
        <dbReference type="SAM" id="Phobius"/>
    </source>
</evidence>
<protein>
    <recommendedName>
        <fullName evidence="4">DUF11 domain-containing protein</fullName>
    </recommendedName>
</protein>
<comment type="caution">
    <text evidence="2">The sequence shown here is derived from an EMBL/GenBank/DDBJ whole genome shotgun (WGS) entry which is preliminary data.</text>
</comment>
<evidence type="ECO:0000313" key="3">
    <source>
        <dbReference type="Proteomes" id="UP000176996"/>
    </source>
</evidence>
<keyword evidence="1" id="KW-0812">Transmembrane</keyword>
<keyword evidence="1" id="KW-1133">Transmembrane helix</keyword>
<reference evidence="2 3" key="1">
    <citation type="journal article" date="2016" name="Nat. Commun.">
        <title>Thousands of microbial genomes shed light on interconnected biogeochemical processes in an aquifer system.</title>
        <authorList>
            <person name="Anantharaman K."/>
            <person name="Brown C.T."/>
            <person name="Hug L.A."/>
            <person name="Sharon I."/>
            <person name="Castelle C.J."/>
            <person name="Probst A.J."/>
            <person name="Thomas B.C."/>
            <person name="Singh A."/>
            <person name="Wilkins M.J."/>
            <person name="Karaoz U."/>
            <person name="Brodie E.L."/>
            <person name="Williams K.H."/>
            <person name="Hubbard S.S."/>
            <person name="Banfield J.F."/>
        </authorList>
    </citation>
    <scope>NUCLEOTIDE SEQUENCE [LARGE SCALE GENOMIC DNA]</scope>
</reference>
<feature type="transmembrane region" description="Helical" evidence="1">
    <location>
        <begin position="106"/>
        <end position="127"/>
    </location>
</feature>
<evidence type="ECO:0000313" key="2">
    <source>
        <dbReference type="EMBL" id="OGG39776.1"/>
    </source>
</evidence>
<name>A0A1F6BS78_9BACT</name>
<dbReference type="AlphaFoldDB" id="A0A1F6BS78"/>
<evidence type="ECO:0008006" key="4">
    <source>
        <dbReference type="Google" id="ProtNLM"/>
    </source>
</evidence>